<protein>
    <submittedName>
        <fullName evidence="2">Uncharacterized protein</fullName>
    </submittedName>
</protein>
<keyword evidence="1" id="KW-0812">Transmembrane</keyword>
<dbReference type="EMBL" id="MUHD01000010">
    <property type="protein sequence ID" value="OXB09762.1"/>
    <property type="molecule type" value="Genomic_DNA"/>
</dbReference>
<keyword evidence="1" id="KW-0472">Membrane</keyword>
<keyword evidence="3" id="KW-1185">Reference proteome</keyword>
<dbReference type="Proteomes" id="UP000198381">
    <property type="component" value="Unassembled WGS sequence"/>
</dbReference>
<feature type="transmembrane region" description="Helical" evidence="1">
    <location>
        <begin position="53"/>
        <end position="74"/>
    </location>
</feature>
<accession>A0ABX4CXC1</accession>
<evidence type="ECO:0000313" key="3">
    <source>
        <dbReference type="Proteomes" id="UP000198381"/>
    </source>
</evidence>
<name>A0ABX4CXC1_9FLAO</name>
<reference evidence="2 3" key="1">
    <citation type="submission" date="2016-11" db="EMBL/GenBank/DDBJ databases">
        <title>Whole genomes of Flavobacteriaceae.</title>
        <authorList>
            <person name="Stine C."/>
            <person name="Li C."/>
            <person name="Tadesse D."/>
        </authorList>
    </citation>
    <scope>NUCLEOTIDE SEQUENCE [LARGE SCALE GENOMIC DNA]</scope>
    <source>
        <strain evidence="2 3">CCUG 60112</strain>
    </source>
</reference>
<sequence length="141" mass="16637">MLNNIHKFFDNFNTLFYWLLILTTWLLAGDISGNLFLNKPLSIILETLKIDDLLVIFVSQILFILTSLIIYEIIKITALFISKNSPENTKDDISRQYMSYDELINTAVKNNNQTMYNYSKDFQNEIMHFQNQKHLCFTIIL</sequence>
<comment type="caution">
    <text evidence="2">The sequence shown here is derived from an EMBL/GenBank/DDBJ whole genome shotgun (WGS) entry which is preliminary data.</text>
</comment>
<evidence type="ECO:0000313" key="2">
    <source>
        <dbReference type="EMBL" id="OXB09762.1"/>
    </source>
</evidence>
<organism evidence="2 3">
    <name type="scientific">Flavobacterium plurextorum</name>
    <dbReference type="NCBI Taxonomy" id="1114867"/>
    <lineage>
        <taxon>Bacteria</taxon>
        <taxon>Pseudomonadati</taxon>
        <taxon>Bacteroidota</taxon>
        <taxon>Flavobacteriia</taxon>
        <taxon>Flavobacteriales</taxon>
        <taxon>Flavobacteriaceae</taxon>
        <taxon>Flavobacterium</taxon>
    </lineage>
</organism>
<feature type="transmembrane region" description="Helical" evidence="1">
    <location>
        <begin position="12"/>
        <end position="33"/>
    </location>
</feature>
<feature type="non-terminal residue" evidence="2">
    <location>
        <position position="141"/>
    </location>
</feature>
<gene>
    <name evidence="2" type="ORF">B0A81_04910</name>
</gene>
<evidence type="ECO:0000256" key="1">
    <source>
        <dbReference type="SAM" id="Phobius"/>
    </source>
</evidence>
<proteinExistence type="predicted"/>
<keyword evidence="1" id="KW-1133">Transmembrane helix</keyword>
<dbReference type="RefSeq" id="WP_133063642.1">
    <property type="nucleotide sequence ID" value="NZ_MUHD01000010.1"/>
</dbReference>